<dbReference type="SUPFAM" id="SSF53335">
    <property type="entry name" value="S-adenosyl-L-methionine-dependent methyltransferases"/>
    <property type="match status" value="1"/>
</dbReference>
<keyword evidence="7" id="KW-1185">Reference proteome</keyword>
<dbReference type="EMBL" id="BLJN01000002">
    <property type="protein sequence ID" value="GFE80143.1"/>
    <property type="molecule type" value="Genomic_DNA"/>
</dbReference>
<sequence length="356" mass="39547">MTGQSRSDDKPLYEAIIDAQKLAFAPLAFHAALALRDLGILQGLADAKAAGATAEHLAQVTRLPLYGVKVLLESGVVCDLVALEDDRFRIRQLGMLVLRDQMTRVNMDFAADVCYRGMAHLKETVTSGKPAGLREFGPWTTVYEGLSKLPPQARQSWFAFDHYYSDHMFPTALPLLFAERPKRLLDVGANTGKFALACFEHDPAVSVCLLDLPGQLAVARQAIDAQGHSTRATYHPIDFLDRSLEFPGGQDAIWMSQFLDCFGEDEIVSILERARRALAPGGRLYIVDTYWDNQQHAAARFVLTMTSLYFACLANGNSKMYSVNEMRTCVQRAGLRIERELERFSASHTMFVCCAG</sequence>
<dbReference type="PANTHER" id="PTHR43712:SF2">
    <property type="entry name" value="O-METHYLTRANSFERASE CICE"/>
    <property type="match status" value="1"/>
</dbReference>
<dbReference type="InterPro" id="IPR001077">
    <property type="entry name" value="COMT_C"/>
</dbReference>
<keyword evidence="1 6" id="KW-0489">Methyltransferase</keyword>
<evidence type="ECO:0000256" key="2">
    <source>
        <dbReference type="ARBA" id="ARBA00022679"/>
    </source>
</evidence>
<feature type="domain" description="BVU-1015-like N-terminal dimerisation-like" evidence="5">
    <location>
        <begin position="19"/>
        <end position="88"/>
    </location>
</feature>
<dbReference type="Proteomes" id="UP000445000">
    <property type="component" value="Unassembled WGS sequence"/>
</dbReference>
<dbReference type="Gene3D" id="1.20.58.1390">
    <property type="match status" value="1"/>
</dbReference>
<dbReference type="PROSITE" id="PS51683">
    <property type="entry name" value="SAM_OMT_II"/>
    <property type="match status" value="1"/>
</dbReference>
<dbReference type="RefSeq" id="WP_161811865.1">
    <property type="nucleotide sequence ID" value="NZ_BLJN01000002.1"/>
</dbReference>
<evidence type="ECO:0000313" key="6">
    <source>
        <dbReference type="EMBL" id="GFE80143.1"/>
    </source>
</evidence>
<proteinExistence type="predicted"/>
<name>A0A829YAY4_9GAMM</name>
<dbReference type="InterPro" id="IPR049480">
    <property type="entry name" value="BVU_1015-like_N"/>
</dbReference>
<protein>
    <submittedName>
        <fullName evidence="6">O-methyltransferase</fullName>
    </submittedName>
</protein>
<dbReference type="PANTHER" id="PTHR43712">
    <property type="entry name" value="PUTATIVE (AFU_ORTHOLOGUE AFUA_4G14580)-RELATED"/>
    <property type="match status" value="1"/>
</dbReference>
<dbReference type="InterPro" id="IPR029063">
    <property type="entry name" value="SAM-dependent_MTases_sf"/>
</dbReference>
<keyword evidence="3" id="KW-0949">S-adenosyl-L-methionine</keyword>
<keyword evidence="2 6" id="KW-0808">Transferase</keyword>
<evidence type="ECO:0000256" key="3">
    <source>
        <dbReference type="ARBA" id="ARBA00022691"/>
    </source>
</evidence>
<dbReference type="InterPro" id="IPR016461">
    <property type="entry name" value="COMT-like"/>
</dbReference>
<evidence type="ECO:0000313" key="7">
    <source>
        <dbReference type="Proteomes" id="UP000445000"/>
    </source>
</evidence>
<evidence type="ECO:0000259" key="4">
    <source>
        <dbReference type="Pfam" id="PF00891"/>
    </source>
</evidence>
<evidence type="ECO:0000259" key="5">
    <source>
        <dbReference type="Pfam" id="PF21212"/>
    </source>
</evidence>
<dbReference type="CDD" id="cd02440">
    <property type="entry name" value="AdoMet_MTases"/>
    <property type="match status" value="1"/>
</dbReference>
<accession>A0A829YAY4</accession>
<dbReference type="Pfam" id="PF21212">
    <property type="entry name" value="Dimerisation2-like_dom"/>
    <property type="match status" value="1"/>
</dbReference>
<organism evidence="6 7">
    <name type="scientific">Steroidobacter agaridevorans</name>
    <dbReference type="NCBI Taxonomy" id="2695856"/>
    <lineage>
        <taxon>Bacteria</taxon>
        <taxon>Pseudomonadati</taxon>
        <taxon>Pseudomonadota</taxon>
        <taxon>Gammaproteobacteria</taxon>
        <taxon>Steroidobacterales</taxon>
        <taxon>Steroidobacteraceae</taxon>
        <taxon>Steroidobacter</taxon>
    </lineage>
</organism>
<reference evidence="7" key="1">
    <citation type="submission" date="2020-01" db="EMBL/GenBank/DDBJ databases">
        <title>'Steroidobacter agaridevorans' sp. nov., agar-degrading bacteria isolated from rhizosphere soils.</title>
        <authorList>
            <person name="Ikenaga M."/>
            <person name="Kataoka M."/>
            <person name="Murouchi A."/>
            <person name="Katsuragi S."/>
            <person name="Sakai M."/>
        </authorList>
    </citation>
    <scope>NUCLEOTIDE SEQUENCE [LARGE SCALE GENOMIC DNA]</scope>
    <source>
        <strain evidence="7">YU21-B</strain>
    </source>
</reference>
<dbReference type="Gene3D" id="3.40.50.150">
    <property type="entry name" value="Vaccinia Virus protein VP39"/>
    <property type="match status" value="1"/>
</dbReference>
<dbReference type="AlphaFoldDB" id="A0A829YAY4"/>
<evidence type="ECO:0000256" key="1">
    <source>
        <dbReference type="ARBA" id="ARBA00022603"/>
    </source>
</evidence>
<dbReference type="Pfam" id="PF00891">
    <property type="entry name" value="Methyltransf_2"/>
    <property type="match status" value="1"/>
</dbReference>
<dbReference type="InterPro" id="IPR036388">
    <property type="entry name" value="WH-like_DNA-bd_sf"/>
</dbReference>
<dbReference type="GO" id="GO:0032259">
    <property type="term" value="P:methylation"/>
    <property type="evidence" value="ECO:0007669"/>
    <property type="project" value="UniProtKB-KW"/>
</dbReference>
<dbReference type="GO" id="GO:0008171">
    <property type="term" value="F:O-methyltransferase activity"/>
    <property type="evidence" value="ECO:0007669"/>
    <property type="project" value="InterPro"/>
</dbReference>
<dbReference type="Gene3D" id="1.10.10.10">
    <property type="entry name" value="Winged helix-like DNA-binding domain superfamily/Winged helix DNA-binding domain"/>
    <property type="match status" value="1"/>
</dbReference>
<comment type="caution">
    <text evidence="6">The sequence shown here is derived from an EMBL/GenBank/DDBJ whole genome shotgun (WGS) entry which is preliminary data.</text>
</comment>
<gene>
    <name evidence="6" type="ORF">GCM10011487_21430</name>
</gene>
<feature type="domain" description="O-methyltransferase C-terminal" evidence="4">
    <location>
        <begin position="182"/>
        <end position="334"/>
    </location>
</feature>